<dbReference type="Gene3D" id="1.10.10.10">
    <property type="entry name" value="Winged helix-like DNA-binding domain superfamily/Winged helix DNA-binding domain"/>
    <property type="match status" value="1"/>
</dbReference>
<evidence type="ECO:0000259" key="4">
    <source>
        <dbReference type="PROSITE" id="PS51000"/>
    </source>
</evidence>
<keyword evidence="3" id="KW-0804">Transcription</keyword>
<dbReference type="CDD" id="cd06267">
    <property type="entry name" value="PBP1_LacI_sugar_binding-like"/>
    <property type="match status" value="1"/>
</dbReference>
<dbReference type="InterPro" id="IPR036390">
    <property type="entry name" value="WH_DNA-bd_sf"/>
</dbReference>
<dbReference type="RefSeq" id="WP_165111496.1">
    <property type="nucleotide sequence ID" value="NZ_JAALAA010000010.1"/>
</dbReference>
<dbReference type="GO" id="GO:0003700">
    <property type="term" value="F:DNA-binding transcription factor activity"/>
    <property type="evidence" value="ECO:0007669"/>
    <property type="project" value="InterPro"/>
</dbReference>
<dbReference type="GO" id="GO:0000976">
    <property type="term" value="F:transcription cis-regulatory region binding"/>
    <property type="evidence" value="ECO:0007669"/>
    <property type="project" value="TreeGrafter"/>
</dbReference>
<dbReference type="InterPro" id="IPR028082">
    <property type="entry name" value="Peripla_BP_I"/>
</dbReference>
<dbReference type="Gene3D" id="3.40.50.2300">
    <property type="match status" value="2"/>
</dbReference>
<gene>
    <name evidence="5" type="ORF">G5C66_13555</name>
</gene>
<dbReference type="Proteomes" id="UP000483261">
    <property type="component" value="Unassembled WGS sequence"/>
</dbReference>
<dbReference type="PRINTS" id="PR00037">
    <property type="entry name" value="HTHLACR"/>
</dbReference>
<protein>
    <submittedName>
        <fullName evidence="5">DeoR/GlpR family transcriptional regulator</fullName>
    </submittedName>
</protein>
<evidence type="ECO:0000256" key="2">
    <source>
        <dbReference type="ARBA" id="ARBA00023125"/>
    </source>
</evidence>
<dbReference type="PROSITE" id="PS51000">
    <property type="entry name" value="HTH_DEOR_2"/>
    <property type="match status" value="1"/>
</dbReference>
<dbReference type="InterPro" id="IPR018356">
    <property type="entry name" value="Tscrpt_reg_HTH_DeoR_CS"/>
</dbReference>
<feature type="domain" description="HTH deoR-type" evidence="4">
    <location>
        <begin position="5"/>
        <end position="60"/>
    </location>
</feature>
<keyword evidence="6" id="KW-1185">Reference proteome</keyword>
<accession>A0A6M1R175</accession>
<dbReference type="InterPro" id="IPR036388">
    <property type="entry name" value="WH-like_DNA-bd_sf"/>
</dbReference>
<sequence length="402" mass="43271">MRTSITERHERIIELLGQRGQMRVSDLANELGVSAVTARRDVELLERHGALHRRHGVAYALDAGAAPARSARARADVRQGNGRPRGPVVGMVVPSATYYYADVIRGARAAVGDVGGRLLIGLTNYDLAEEREQIRQLQSRGAKALLLTPAWPTGMAPEEEADRVAMLGVPTVLVERRGQLGFRVDELDRVCSAHAHGGYLAVRRLASLGRQRIAVVARESPTAAQLQAGARSALRHLGVAEESQLVLTSPTTATPAEVEQALNRALDHVVEGRIDGALVHSDADAVQFLQLAQRRGLQVPEDVSLIAYDDEIAGLADPAITAVAPQKFAVGQAAARMALRRLAEMRRASAGLPLSPRHHIELLPELRVRESCGGDPLDVTADTQIMIDRSMSVDPVIRSVSG</sequence>
<dbReference type="InterPro" id="IPR046335">
    <property type="entry name" value="LacI/GalR-like_sensor"/>
</dbReference>
<comment type="caution">
    <text evidence="5">The sequence shown here is derived from an EMBL/GenBank/DDBJ whole genome shotgun (WGS) entry which is preliminary data.</text>
</comment>
<dbReference type="PANTHER" id="PTHR30146:SF155">
    <property type="entry name" value="ALANINE RACEMASE"/>
    <property type="match status" value="1"/>
</dbReference>
<dbReference type="InterPro" id="IPR001034">
    <property type="entry name" value="DeoR_HTH"/>
</dbReference>
<keyword evidence="2" id="KW-0238">DNA-binding</keyword>
<dbReference type="PANTHER" id="PTHR30146">
    <property type="entry name" value="LACI-RELATED TRANSCRIPTIONAL REPRESSOR"/>
    <property type="match status" value="1"/>
</dbReference>
<evidence type="ECO:0000256" key="1">
    <source>
        <dbReference type="ARBA" id="ARBA00023015"/>
    </source>
</evidence>
<dbReference type="SUPFAM" id="SSF46785">
    <property type="entry name" value="Winged helix' DNA-binding domain"/>
    <property type="match status" value="1"/>
</dbReference>
<dbReference type="SMART" id="SM00420">
    <property type="entry name" value="HTH_DEOR"/>
    <property type="match status" value="1"/>
</dbReference>
<dbReference type="EMBL" id="JAALAA010000010">
    <property type="protein sequence ID" value="NGN93766.1"/>
    <property type="molecule type" value="Genomic_DNA"/>
</dbReference>
<evidence type="ECO:0000256" key="3">
    <source>
        <dbReference type="ARBA" id="ARBA00023163"/>
    </source>
</evidence>
<organism evidence="5 6">
    <name type="scientific">Nocardioides turkmenicus</name>
    <dbReference type="NCBI Taxonomy" id="2711220"/>
    <lineage>
        <taxon>Bacteria</taxon>
        <taxon>Bacillati</taxon>
        <taxon>Actinomycetota</taxon>
        <taxon>Actinomycetes</taxon>
        <taxon>Propionibacteriales</taxon>
        <taxon>Nocardioidaceae</taxon>
        <taxon>Nocardioides</taxon>
    </lineage>
</organism>
<dbReference type="AlphaFoldDB" id="A0A6M1R175"/>
<name>A0A6M1R175_9ACTN</name>
<dbReference type="PROSITE" id="PS00894">
    <property type="entry name" value="HTH_DEOR_1"/>
    <property type="match status" value="1"/>
</dbReference>
<keyword evidence="1" id="KW-0805">Transcription regulation</keyword>
<dbReference type="Pfam" id="PF13377">
    <property type="entry name" value="Peripla_BP_3"/>
    <property type="match status" value="1"/>
</dbReference>
<evidence type="ECO:0000313" key="6">
    <source>
        <dbReference type="Proteomes" id="UP000483261"/>
    </source>
</evidence>
<reference evidence="5 6" key="1">
    <citation type="submission" date="2020-02" db="EMBL/GenBank/DDBJ databases">
        <title>Whole-genome analyses of novel actinobacteria.</title>
        <authorList>
            <person name="Sahin N."/>
        </authorList>
    </citation>
    <scope>NUCLEOTIDE SEQUENCE [LARGE SCALE GENOMIC DNA]</scope>
    <source>
        <strain evidence="5 6">KC13</strain>
    </source>
</reference>
<dbReference type="SUPFAM" id="SSF53822">
    <property type="entry name" value="Periplasmic binding protein-like I"/>
    <property type="match status" value="1"/>
</dbReference>
<proteinExistence type="predicted"/>
<dbReference type="Pfam" id="PF08220">
    <property type="entry name" value="HTH_DeoR"/>
    <property type="match status" value="1"/>
</dbReference>
<evidence type="ECO:0000313" key="5">
    <source>
        <dbReference type="EMBL" id="NGN93766.1"/>
    </source>
</evidence>